<keyword evidence="5" id="KW-1185">Reference proteome</keyword>
<dbReference type="EMBL" id="CP043451">
    <property type="protein sequence ID" value="QEM07242.1"/>
    <property type="molecule type" value="Genomic_DNA"/>
</dbReference>
<evidence type="ECO:0000259" key="1">
    <source>
        <dbReference type="Pfam" id="PF01551"/>
    </source>
</evidence>
<dbReference type="GO" id="GO:0004222">
    <property type="term" value="F:metalloendopeptidase activity"/>
    <property type="evidence" value="ECO:0007669"/>
    <property type="project" value="TreeGrafter"/>
</dbReference>
<reference evidence="2 4" key="1">
    <citation type="submission" date="2019-08" db="EMBL/GenBank/DDBJ databases">
        <title>Comparative genome analysis confer to the adaptation heavy metal polluted environment.</title>
        <authorList>
            <person name="Li Y."/>
        </authorList>
    </citation>
    <scope>NUCLEOTIDE SEQUENCE [LARGE SCALE GENOMIC DNA]</scope>
    <source>
        <strain evidence="2 4">P2</strain>
    </source>
</reference>
<organism evidence="2 4">
    <name type="scientific">Mucilaginibacter rubeus</name>
    <dbReference type="NCBI Taxonomy" id="2027860"/>
    <lineage>
        <taxon>Bacteria</taxon>
        <taxon>Pseudomonadati</taxon>
        <taxon>Bacteroidota</taxon>
        <taxon>Sphingobacteriia</taxon>
        <taxon>Sphingobacteriales</taxon>
        <taxon>Sphingobacteriaceae</taxon>
        <taxon>Mucilaginibacter</taxon>
    </lineage>
</organism>
<reference evidence="3 5" key="2">
    <citation type="submission" date="2021-03" db="EMBL/GenBank/DDBJ databases">
        <title>Mucilaginibacter strains isolated from gold and copper mining confer multi heavy-metal resistance.</title>
        <authorList>
            <person name="Li Y."/>
        </authorList>
    </citation>
    <scope>NUCLEOTIDE SEQUENCE [LARGE SCALE GENOMIC DNA]</scope>
    <source>
        <strain evidence="3 5">P2-4</strain>
    </source>
</reference>
<dbReference type="InterPro" id="IPR050570">
    <property type="entry name" value="Cell_wall_metabolism_enzyme"/>
</dbReference>
<gene>
    <name evidence="2" type="ORF">DIU31_028465</name>
    <name evidence="3" type="ORF">J3L21_32540</name>
</gene>
<dbReference type="AlphaFoldDB" id="A0AAE6JJX8"/>
<dbReference type="Proteomes" id="UP000663940">
    <property type="component" value="Chromosome"/>
</dbReference>
<name>A0AAE6JJX8_9SPHI</name>
<dbReference type="Proteomes" id="UP000250557">
    <property type="component" value="Chromosome"/>
</dbReference>
<dbReference type="Pfam" id="PF01551">
    <property type="entry name" value="Peptidase_M23"/>
    <property type="match status" value="1"/>
</dbReference>
<sequence length="158" mass="18012">MKWLVGLCLICLPLKHFKINSYYGYRLHPISGKYAMHYGIDLKAHDDTVYAIMDGRVSAESYDKVLGINLHISHGQLESIYGHLSQLLIGEQDSVFAGQPIAITGATGRVTGEHLHFSLRYQQRFINPIKFFYELLNNQQDERKFQKTAGTVIRKAGR</sequence>
<dbReference type="CDD" id="cd12797">
    <property type="entry name" value="M23_peptidase"/>
    <property type="match status" value="1"/>
</dbReference>
<evidence type="ECO:0000313" key="3">
    <source>
        <dbReference type="EMBL" id="QTE50205.1"/>
    </source>
</evidence>
<dbReference type="InterPro" id="IPR011055">
    <property type="entry name" value="Dup_hybrid_motif"/>
</dbReference>
<dbReference type="SUPFAM" id="SSF51261">
    <property type="entry name" value="Duplicated hybrid motif"/>
    <property type="match status" value="1"/>
</dbReference>
<dbReference type="EMBL" id="CP071880">
    <property type="protein sequence ID" value="QTE50205.1"/>
    <property type="molecule type" value="Genomic_DNA"/>
</dbReference>
<dbReference type="PANTHER" id="PTHR21666:SF270">
    <property type="entry name" value="MUREIN HYDROLASE ACTIVATOR ENVC"/>
    <property type="match status" value="1"/>
</dbReference>
<evidence type="ECO:0000313" key="4">
    <source>
        <dbReference type="Proteomes" id="UP000250557"/>
    </source>
</evidence>
<accession>A0AAE6JJX8</accession>
<dbReference type="RefSeq" id="WP_112653051.1">
    <property type="nucleotide sequence ID" value="NZ_CP043451.1"/>
</dbReference>
<dbReference type="Gene3D" id="2.70.70.10">
    <property type="entry name" value="Glucose Permease (Domain IIA)"/>
    <property type="match status" value="1"/>
</dbReference>
<evidence type="ECO:0000313" key="5">
    <source>
        <dbReference type="Proteomes" id="UP000663940"/>
    </source>
</evidence>
<dbReference type="InterPro" id="IPR016047">
    <property type="entry name" value="M23ase_b-sheet_dom"/>
</dbReference>
<proteinExistence type="predicted"/>
<dbReference type="PANTHER" id="PTHR21666">
    <property type="entry name" value="PEPTIDASE-RELATED"/>
    <property type="match status" value="1"/>
</dbReference>
<feature type="domain" description="M23ase beta-sheet core" evidence="1">
    <location>
        <begin position="36"/>
        <end position="128"/>
    </location>
</feature>
<evidence type="ECO:0000313" key="2">
    <source>
        <dbReference type="EMBL" id="QEM07242.1"/>
    </source>
</evidence>
<protein>
    <submittedName>
        <fullName evidence="2">M23 family metallopeptidase</fullName>
    </submittedName>
</protein>